<accession>A0ABM7LUN4</accession>
<name>A0ABM7LUN4_9ACTN</name>
<evidence type="ECO:0000313" key="3">
    <source>
        <dbReference type="Proteomes" id="UP000676967"/>
    </source>
</evidence>
<sequence>MSRLGGPPRPDEPPPATVVITPKDGPDGQPGELIWVDTGSGPGRTFWVPDPESRPDRA</sequence>
<dbReference type="EMBL" id="AP023356">
    <property type="protein sequence ID" value="BCJ42880.1"/>
    <property type="molecule type" value="Genomic_DNA"/>
</dbReference>
<protein>
    <submittedName>
        <fullName evidence="2">Uncharacterized protein</fullName>
    </submittedName>
</protein>
<reference evidence="2 3" key="1">
    <citation type="submission" date="2020-08" db="EMBL/GenBank/DDBJ databases">
        <title>Whole genome shotgun sequence of Actinoplanes ianthinogenes NBRC 13996.</title>
        <authorList>
            <person name="Komaki H."/>
            <person name="Tamura T."/>
        </authorList>
    </citation>
    <scope>NUCLEOTIDE SEQUENCE [LARGE SCALE GENOMIC DNA]</scope>
    <source>
        <strain evidence="2 3">NBRC 13996</strain>
    </source>
</reference>
<gene>
    <name evidence="2" type="ORF">Aiant_35370</name>
</gene>
<organism evidence="2 3">
    <name type="scientific">Actinoplanes ianthinogenes</name>
    <dbReference type="NCBI Taxonomy" id="122358"/>
    <lineage>
        <taxon>Bacteria</taxon>
        <taxon>Bacillati</taxon>
        <taxon>Actinomycetota</taxon>
        <taxon>Actinomycetes</taxon>
        <taxon>Micromonosporales</taxon>
        <taxon>Micromonosporaceae</taxon>
        <taxon>Actinoplanes</taxon>
    </lineage>
</organism>
<evidence type="ECO:0000313" key="2">
    <source>
        <dbReference type="EMBL" id="BCJ42880.1"/>
    </source>
</evidence>
<keyword evidence="3" id="KW-1185">Reference proteome</keyword>
<evidence type="ECO:0000256" key="1">
    <source>
        <dbReference type="SAM" id="MobiDB-lite"/>
    </source>
</evidence>
<feature type="region of interest" description="Disordered" evidence="1">
    <location>
        <begin position="1"/>
        <end position="58"/>
    </location>
</feature>
<proteinExistence type="predicted"/>
<dbReference type="Proteomes" id="UP000676967">
    <property type="component" value="Chromosome"/>
</dbReference>